<accession>A0A4S8LYN2</accession>
<evidence type="ECO:0000313" key="2">
    <source>
        <dbReference type="EMBL" id="THU94816.1"/>
    </source>
</evidence>
<feature type="compositionally biased region" description="Polar residues" evidence="1">
    <location>
        <begin position="84"/>
        <end position="93"/>
    </location>
</feature>
<organism evidence="2 3">
    <name type="scientific">Dendrothele bispora (strain CBS 962.96)</name>
    <dbReference type="NCBI Taxonomy" id="1314807"/>
    <lineage>
        <taxon>Eukaryota</taxon>
        <taxon>Fungi</taxon>
        <taxon>Dikarya</taxon>
        <taxon>Basidiomycota</taxon>
        <taxon>Agaricomycotina</taxon>
        <taxon>Agaricomycetes</taxon>
        <taxon>Agaricomycetidae</taxon>
        <taxon>Agaricales</taxon>
        <taxon>Agaricales incertae sedis</taxon>
        <taxon>Dendrothele</taxon>
    </lineage>
</organism>
<reference evidence="2 3" key="1">
    <citation type="journal article" date="2019" name="Nat. Ecol. Evol.">
        <title>Megaphylogeny resolves global patterns of mushroom evolution.</title>
        <authorList>
            <person name="Varga T."/>
            <person name="Krizsan K."/>
            <person name="Foldi C."/>
            <person name="Dima B."/>
            <person name="Sanchez-Garcia M."/>
            <person name="Sanchez-Ramirez S."/>
            <person name="Szollosi G.J."/>
            <person name="Szarkandi J.G."/>
            <person name="Papp V."/>
            <person name="Albert L."/>
            <person name="Andreopoulos W."/>
            <person name="Angelini C."/>
            <person name="Antonin V."/>
            <person name="Barry K.W."/>
            <person name="Bougher N.L."/>
            <person name="Buchanan P."/>
            <person name="Buyck B."/>
            <person name="Bense V."/>
            <person name="Catcheside P."/>
            <person name="Chovatia M."/>
            <person name="Cooper J."/>
            <person name="Damon W."/>
            <person name="Desjardin D."/>
            <person name="Finy P."/>
            <person name="Geml J."/>
            <person name="Haridas S."/>
            <person name="Hughes K."/>
            <person name="Justo A."/>
            <person name="Karasinski D."/>
            <person name="Kautmanova I."/>
            <person name="Kiss B."/>
            <person name="Kocsube S."/>
            <person name="Kotiranta H."/>
            <person name="LaButti K.M."/>
            <person name="Lechner B.E."/>
            <person name="Liimatainen K."/>
            <person name="Lipzen A."/>
            <person name="Lukacs Z."/>
            <person name="Mihaltcheva S."/>
            <person name="Morgado L.N."/>
            <person name="Niskanen T."/>
            <person name="Noordeloos M.E."/>
            <person name="Ohm R.A."/>
            <person name="Ortiz-Santana B."/>
            <person name="Ovrebo C."/>
            <person name="Racz N."/>
            <person name="Riley R."/>
            <person name="Savchenko A."/>
            <person name="Shiryaev A."/>
            <person name="Soop K."/>
            <person name="Spirin V."/>
            <person name="Szebenyi C."/>
            <person name="Tomsovsky M."/>
            <person name="Tulloss R.E."/>
            <person name="Uehling J."/>
            <person name="Grigoriev I.V."/>
            <person name="Vagvolgyi C."/>
            <person name="Papp T."/>
            <person name="Martin F.M."/>
            <person name="Miettinen O."/>
            <person name="Hibbett D.S."/>
            <person name="Nagy L.G."/>
        </authorList>
    </citation>
    <scope>NUCLEOTIDE SEQUENCE [LARGE SCALE GENOMIC DNA]</scope>
    <source>
        <strain evidence="2 3">CBS 962.96</strain>
    </source>
</reference>
<evidence type="ECO:0000313" key="3">
    <source>
        <dbReference type="Proteomes" id="UP000297245"/>
    </source>
</evidence>
<dbReference type="EMBL" id="ML179214">
    <property type="protein sequence ID" value="THU94816.1"/>
    <property type="molecule type" value="Genomic_DNA"/>
</dbReference>
<feature type="region of interest" description="Disordered" evidence="1">
    <location>
        <begin position="34"/>
        <end position="209"/>
    </location>
</feature>
<feature type="compositionally biased region" description="Polar residues" evidence="1">
    <location>
        <begin position="144"/>
        <end position="155"/>
    </location>
</feature>
<protein>
    <submittedName>
        <fullName evidence="2">Uncharacterized protein</fullName>
    </submittedName>
</protein>
<keyword evidence="3" id="KW-1185">Reference proteome</keyword>
<feature type="compositionally biased region" description="Basic and acidic residues" evidence="1">
    <location>
        <begin position="156"/>
        <end position="169"/>
    </location>
</feature>
<proteinExistence type="predicted"/>
<sequence>MSFPSSFPYGSASSGHSFREAIASYRRAQYLVAGSAAASASEDSEESPTDEESGISPPYRFEDDLVEDDPTPIAPDDSFVDQFQWDSFDNTTPSPEPVSFSPGQNTRRLIPRASPSPEVTEGTPLLRPKISFSSFPIPRRAPVTSGQTSRTQTSLVEERRYVPGDESQRRPLIRRASTSSKSGKQHYGGQSTFGQTVRRHFSPSRKVLY</sequence>
<feature type="compositionally biased region" description="Basic residues" evidence="1">
    <location>
        <begin position="197"/>
        <end position="209"/>
    </location>
</feature>
<dbReference type="Proteomes" id="UP000297245">
    <property type="component" value="Unassembled WGS sequence"/>
</dbReference>
<feature type="compositionally biased region" description="Acidic residues" evidence="1">
    <location>
        <begin position="42"/>
        <end position="53"/>
    </location>
</feature>
<gene>
    <name evidence="2" type="ORF">K435DRAFT_724147</name>
</gene>
<feature type="compositionally biased region" description="Polar residues" evidence="1">
    <location>
        <begin position="176"/>
        <end position="195"/>
    </location>
</feature>
<name>A0A4S8LYN2_DENBC</name>
<evidence type="ECO:0000256" key="1">
    <source>
        <dbReference type="SAM" id="MobiDB-lite"/>
    </source>
</evidence>
<dbReference type="AlphaFoldDB" id="A0A4S8LYN2"/>